<evidence type="ECO:0000256" key="6">
    <source>
        <dbReference type="SAM" id="Phobius"/>
    </source>
</evidence>
<feature type="transmembrane region" description="Helical" evidence="6">
    <location>
        <begin position="14"/>
        <end position="33"/>
    </location>
</feature>
<dbReference type="OrthoDB" id="1001195at2"/>
<evidence type="ECO:0000313" key="7">
    <source>
        <dbReference type="EMBL" id="BBL02859.1"/>
    </source>
</evidence>
<name>A0A4Y1WRI6_9BACT</name>
<dbReference type="GO" id="GO:0016020">
    <property type="term" value="C:membrane"/>
    <property type="evidence" value="ECO:0007669"/>
    <property type="project" value="UniProtKB-SubCell"/>
</dbReference>
<feature type="region of interest" description="Disordered" evidence="5">
    <location>
        <begin position="54"/>
        <end position="139"/>
    </location>
</feature>
<reference evidence="8" key="1">
    <citation type="submission" date="2019-06" db="EMBL/GenBank/DDBJ databases">
        <title>Alistipes onderdonkii subsp. vulgaris subsp. nov., Alistipes dispar sp. nov. and Alistipes communis sp. nov., isolated from human faeces, and creation of Alistipes onderdonkii subsp. onderdonkii subsp. nov.</title>
        <authorList>
            <person name="Sakamoto M."/>
            <person name="Ikeyama N."/>
            <person name="Ogata Y."/>
            <person name="Suda W."/>
            <person name="Iino T."/>
            <person name="Hattori M."/>
            <person name="Ohkuma M."/>
        </authorList>
    </citation>
    <scope>NUCLEOTIDE SEQUENCE [LARGE SCALE GENOMIC DNA]</scope>
    <source>
        <strain evidence="8">5CBH24</strain>
    </source>
</reference>
<keyword evidence="8" id="KW-1185">Reference proteome</keyword>
<sequence length="227" mass="24017">MQYYNPDNNSSRRWAWLAAGLYGALLAAAFLFVSVDASLPVRQADAILVEFEEPKVPDPPVPSRPAVVEPEHTQIDDEESFDQAKGSDEATRTVNPKALFKMAKDGPDEPEDTGNPKAPEGKANTASGTGSGLDAVSGNLDKGLEGRGLVGALPKPDYKANVTGKVIIDVTVDAAGRVTSAEFHAQGSTTSNATLVEAAKRAAMKARFTESASFVQGGMITYVFKMN</sequence>
<accession>A0A4Y1WRI6</accession>
<dbReference type="InterPro" id="IPR006260">
    <property type="entry name" value="TonB/TolA_C"/>
</dbReference>
<proteinExistence type="predicted"/>
<evidence type="ECO:0000256" key="2">
    <source>
        <dbReference type="ARBA" id="ARBA00022692"/>
    </source>
</evidence>
<dbReference type="Proteomes" id="UP000318946">
    <property type="component" value="Chromosome"/>
</dbReference>
<evidence type="ECO:0000313" key="8">
    <source>
        <dbReference type="Proteomes" id="UP000318946"/>
    </source>
</evidence>
<evidence type="ECO:0000256" key="1">
    <source>
        <dbReference type="ARBA" id="ARBA00004167"/>
    </source>
</evidence>
<dbReference type="AlphaFoldDB" id="A0A4Y1WRI6"/>
<evidence type="ECO:0000256" key="4">
    <source>
        <dbReference type="ARBA" id="ARBA00023136"/>
    </source>
</evidence>
<keyword evidence="2 6" id="KW-0812">Transmembrane</keyword>
<dbReference type="GeneID" id="78340897"/>
<gene>
    <name evidence="7" type="ORF">A5CBH24_01720</name>
</gene>
<dbReference type="EMBL" id="AP019735">
    <property type="protein sequence ID" value="BBL02859.1"/>
    <property type="molecule type" value="Genomic_DNA"/>
</dbReference>
<evidence type="ECO:0000256" key="3">
    <source>
        <dbReference type="ARBA" id="ARBA00022989"/>
    </source>
</evidence>
<dbReference type="KEGG" id="acou:A5CBH24_01720"/>
<dbReference type="Gene3D" id="3.30.1150.10">
    <property type="match status" value="1"/>
</dbReference>
<protein>
    <recommendedName>
        <fullName evidence="9">Cell envelope biogenesis protein TonB</fullName>
    </recommendedName>
</protein>
<comment type="subcellular location">
    <subcellularLocation>
        <location evidence="1">Membrane</location>
        <topology evidence="1">Single-pass membrane protein</topology>
    </subcellularLocation>
</comment>
<evidence type="ECO:0000256" key="5">
    <source>
        <dbReference type="SAM" id="MobiDB-lite"/>
    </source>
</evidence>
<evidence type="ECO:0008006" key="9">
    <source>
        <dbReference type="Google" id="ProtNLM"/>
    </source>
</evidence>
<dbReference type="NCBIfam" id="TIGR01352">
    <property type="entry name" value="tonB_Cterm"/>
    <property type="match status" value="1"/>
</dbReference>
<keyword evidence="3 6" id="KW-1133">Transmembrane helix</keyword>
<keyword evidence="4 6" id="KW-0472">Membrane</keyword>
<dbReference type="RefSeq" id="WP_141411891.1">
    <property type="nucleotide sequence ID" value="NZ_AP019735.1"/>
</dbReference>
<organism evidence="7 8">
    <name type="scientific">Alistipes communis</name>
    <dbReference type="NCBI Taxonomy" id="2585118"/>
    <lineage>
        <taxon>Bacteria</taxon>
        <taxon>Pseudomonadati</taxon>
        <taxon>Bacteroidota</taxon>
        <taxon>Bacteroidia</taxon>
        <taxon>Bacteroidales</taxon>
        <taxon>Rikenellaceae</taxon>
        <taxon>Alistipes</taxon>
    </lineage>
</organism>